<name>A0A974P4X7_9CAUL</name>
<organism evidence="1">
    <name type="scientific">Phenylobacterium glaciei</name>
    <dbReference type="NCBI Taxonomy" id="2803784"/>
    <lineage>
        <taxon>Bacteria</taxon>
        <taxon>Pseudomonadati</taxon>
        <taxon>Pseudomonadota</taxon>
        <taxon>Alphaproteobacteria</taxon>
        <taxon>Caulobacterales</taxon>
        <taxon>Caulobacteraceae</taxon>
        <taxon>Phenylobacterium</taxon>
    </lineage>
</organism>
<dbReference type="AlphaFoldDB" id="A0A974P4X7"/>
<accession>A0A974P4X7</accession>
<dbReference type="EMBL" id="CP068570">
    <property type="protein sequence ID" value="QQZ51129.1"/>
    <property type="molecule type" value="Genomic_DNA"/>
</dbReference>
<gene>
    <name evidence="1" type="ORF">JKL49_08350</name>
</gene>
<sequence>MDAIVDAFCPPGIVDEDNIRAAVGEALTEALEGADLFDPTAINNYTVVVATRAFVAELVFTAVIAEQGQSAENASPQQAIARENDLRSMVREVTDVIATPIIQSAGPALTQDRVAQLVTQIATIVYEEMSGWE</sequence>
<protein>
    <submittedName>
        <fullName evidence="1">Uncharacterized protein</fullName>
    </submittedName>
</protein>
<reference evidence="1" key="1">
    <citation type="submission" date="2021-01" db="EMBL/GenBank/DDBJ databases">
        <title>Genome sequence of Phenylobacterium sp. 20VBR1 isolated from a valley glaceir, Ny-Alesund, Svalbard.</title>
        <authorList>
            <person name="Thomas F.A."/>
            <person name="Krishnan K.P."/>
            <person name="Sinha R.K."/>
        </authorList>
    </citation>
    <scope>NUCLEOTIDE SEQUENCE</scope>
    <source>
        <strain evidence="1">20VBR1</strain>
    </source>
</reference>
<proteinExistence type="predicted"/>
<evidence type="ECO:0000313" key="1">
    <source>
        <dbReference type="EMBL" id="QQZ51129.1"/>
    </source>
</evidence>